<evidence type="ECO:0000313" key="5">
    <source>
        <dbReference type="EMBL" id="CAB4032076.1"/>
    </source>
</evidence>
<dbReference type="InterPro" id="IPR012677">
    <property type="entry name" value="Nucleotide-bd_a/b_plait_sf"/>
</dbReference>
<protein>
    <submittedName>
        <fullName evidence="5">La-related 6-like</fullName>
    </submittedName>
</protein>
<dbReference type="AlphaFoldDB" id="A0A6S7JI47"/>
<dbReference type="PANTHER" id="PTHR22792">
    <property type="entry name" value="LUPUS LA PROTEIN-RELATED"/>
    <property type="match status" value="1"/>
</dbReference>
<dbReference type="PRINTS" id="PR00302">
    <property type="entry name" value="LUPUSLA"/>
</dbReference>
<accession>A0A6S7JI47</accession>
<dbReference type="SMART" id="SM00715">
    <property type="entry name" value="LA"/>
    <property type="match status" value="1"/>
</dbReference>
<proteinExistence type="predicted"/>
<dbReference type="InterPro" id="IPR024642">
    <property type="entry name" value="SUZ-C"/>
</dbReference>
<dbReference type="PANTHER" id="PTHR22792:SF140">
    <property type="entry name" value="ACHILLES, ISOFORM A"/>
    <property type="match status" value="1"/>
</dbReference>
<dbReference type="InterPro" id="IPR036388">
    <property type="entry name" value="WH-like_DNA-bd_sf"/>
</dbReference>
<dbReference type="InterPro" id="IPR045180">
    <property type="entry name" value="La_dom_prot"/>
</dbReference>
<dbReference type="InterPro" id="IPR036390">
    <property type="entry name" value="WH_DNA-bd_sf"/>
</dbReference>
<feature type="region of interest" description="Disordered" evidence="4">
    <location>
        <begin position="252"/>
        <end position="449"/>
    </location>
</feature>
<dbReference type="Gene3D" id="1.10.10.10">
    <property type="entry name" value="Winged helix-like DNA-binding domain superfamily/Winged helix DNA-binding domain"/>
    <property type="match status" value="1"/>
</dbReference>
<evidence type="ECO:0000256" key="3">
    <source>
        <dbReference type="ARBA" id="ARBA00023242"/>
    </source>
</evidence>
<dbReference type="EMBL" id="CACRXK020018107">
    <property type="protein sequence ID" value="CAB4032076.1"/>
    <property type="molecule type" value="Genomic_DNA"/>
</dbReference>
<evidence type="ECO:0000256" key="1">
    <source>
        <dbReference type="ARBA" id="ARBA00004123"/>
    </source>
</evidence>
<dbReference type="Pfam" id="PF05383">
    <property type="entry name" value="La"/>
    <property type="match status" value="1"/>
</dbReference>
<feature type="compositionally biased region" description="Basic and acidic residues" evidence="4">
    <location>
        <begin position="263"/>
        <end position="287"/>
    </location>
</feature>
<dbReference type="GO" id="GO:0005634">
    <property type="term" value="C:nucleus"/>
    <property type="evidence" value="ECO:0007669"/>
    <property type="project" value="UniProtKB-SubCell"/>
</dbReference>
<dbReference type="InterPro" id="IPR002344">
    <property type="entry name" value="Lupus_La"/>
</dbReference>
<feature type="compositionally biased region" description="Polar residues" evidence="4">
    <location>
        <begin position="378"/>
        <end position="409"/>
    </location>
</feature>
<dbReference type="PROSITE" id="PS50961">
    <property type="entry name" value="HTH_LA"/>
    <property type="match status" value="1"/>
</dbReference>
<gene>
    <name evidence="5" type="ORF">PACLA_8A053929</name>
</gene>
<dbReference type="Proteomes" id="UP001152795">
    <property type="component" value="Unassembled WGS sequence"/>
</dbReference>
<dbReference type="SUPFAM" id="SSF46785">
    <property type="entry name" value="Winged helix' DNA-binding domain"/>
    <property type="match status" value="1"/>
</dbReference>
<feature type="region of interest" description="Disordered" evidence="4">
    <location>
        <begin position="1"/>
        <end position="70"/>
    </location>
</feature>
<dbReference type="OrthoDB" id="435402at2759"/>
<keyword evidence="3" id="KW-0539">Nucleus</keyword>
<comment type="subcellular location">
    <subcellularLocation>
        <location evidence="1">Nucleus</location>
    </subcellularLocation>
</comment>
<name>A0A6S7JI47_PARCT</name>
<feature type="compositionally biased region" description="Low complexity" evidence="4">
    <location>
        <begin position="355"/>
        <end position="367"/>
    </location>
</feature>
<dbReference type="InterPro" id="IPR035979">
    <property type="entry name" value="RBD_domain_sf"/>
</dbReference>
<dbReference type="GO" id="GO:1990904">
    <property type="term" value="C:ribonucleoprotein complex"/>
    <property type="evidence" value="ECO:0007669"/>
    <property type="project" value="InterPro"/>
</dbReference>
<dbReference type="CDD" id="cd08033">
    <property type="entry name" value="LARP_6"/>
    <property type="match status" value="1"/>
</dbReference>
<keyword evidence="6" id="KW-1185">Reference proteome</keyword>
<dbReference type="GO" id="GO:0006396">
    <property type="term" value="P:RNA processing"/>
    <property type="evidence" value="ECO:0007669"/>
    <property type="project" value="InterPro"/>
</dbReference>
<dbReference type="GO" id="GO:0003729">
    <property type="term" value="F:mRNA binding"/>
    <property type="evidence" value="ECO:0007669"/>
    <property type="project" value="TreeGrafter"/>
</dbReference>
<evidence type="ECO:0000256" key="4">
    <source>
        <dbReference type="SAM" id="MobiDB-lite"/>
    </source>
</evidence>
<feature type="compositionally biased region" description="Basic and acidic residues" evidence="4">
    <location>
        <begin position="297"/>
        <end position="315"/>
    </location>
</feature>
<feature type="compositionally biased region" description="Basic and acidic residues" evidence="4">
    <location>
        <begin position="1"/>
        <end position="10"/>
    </location>
</feature>
<feature type="compositionally biased region" description="Polar residues" evidence="4">
    <location>
        <begin position="316"/>
        <end position="325"/>
    </location>
</feature>
<organism evidence="5 6">
    <name type="scientific">Paramuricea clavata</name>
    <name type="common">Red gorgonian</name>
    <name type="synonym">Violescent sea-whip</name>
    <dbReference type="NCBI Taxonomy" id="317549"/>
    <lineage>
        <taxon>Eukaryota</taxon>
        <taxon>Metazoa</taxon>
        <taxon>Cnidaria</taxon>
        <taxon>Anthozoa</taxon>
        <taxon>Octocorallia</taxon>
        <taxon>Malacalcyonacea</taxon>
        <taxon>Plexauridae</taxon>
        <taxon>Paramuricea</taxon>
    </lineage>
</organism>
<keyword evidence="2" id="KW-0694">RNA-binding</keyword>
<dbReference type="Pfam" id="PF12901">
    <property type="entry name" value="SUZ-C"/>
    <property type="match status" value="1"/>
</dbReference>
<sequence>MADSKQKGEVLSEIQTPSVIITPAESSHVSSSTSEDEHDNHYMASNGSLIESHSENEFTKASTSPYQPPSDEIKAKIKTQVEFYMSDENLTKDAFLLKHVRRHKEGFVNLKLITSFKKVKNITKDYRVVAESIKDSELLVMNSEGTKIRRKKALDRELGERNPGRTVVATKLPLQEPSIEKVAEIFSKYGPISVVRIIRNGKNVPPECKQHFASHPELGKEVCAIVEFETMAAAARACAELKNDGGDMKVTELLRGSSKNNKSKKDKENLPDTADSDHVKNSDEEKTGKRRRKKKKGNCDKRVVELVKGSGDEGHTSSSDNENNTYSSFSSYRKRYSGSSDGHSPRLRRTNQRASPGVSSSSPGTSPEMRRRNPDASWRQSPGYSSDNSSPTRSPAMQRRFTSQGQSPLAANADHKMTQSLGVLRQPKGPDGTRGFTVAGRGRMVGVSA</sequence>
<comment type="caution">
    <text evidence="5">The sequence shown here is derived from an EMBL/GenBank/DDBJ whole genome shotgun (WGS) entry which is preliminary data.</text>
</comment>
<dbReference type="FunFam" id="1.10.10.10:FF:000158">
    <property type="entry name" value="La ribonucleoprotein domain family member 7"/>
    <property type="match status" value="1"/>
</dbReference>
<evidence type="ECO:0000313" key="6">
    <source>
        <dbReference type="Proteomes" id="UP001152795"/>
    </source>
</evidence>
<reference evidence="5" key="1">
    <citation type="submission" date="2020-04" db="EMBL/GenBank/DDBJ databases">
        <authorList>
            <person name="Alioto T."/>
            <person name="Alioto T."/>
            <person name="Gomez Garrido J."/>
        </authorList>
    </citation>
    <scope>NUCLEOTIDE SEQUENCE</scope>
    <source>
        <strain evidence="5">A484AB</strain>
    </source>
</reference>
<dbReference type="Gene3D" id="3.30.70.330">
    <property type="match status" value="1"/>
</dbReference>
<dbReference type="SUPFAM" id="SSF54928">
    <property type="entry name" value="RNA-binding domain, RBD"/>
    <property type="match status" value="1"/>
</dbReference>
<dbReference type="InterPro" id="IPR006630">
    <property type="entry name" value="La_HTH"/>
</dbReference>
<dbReference type="PROSITE" id="PS51938">
    <property type="entry name" value="SUZ_C"/>
    <property type="match status" value="1"/>
</dbReference>
<dbReference type="InterPro" id="IPR000504">
    <property type="entry name" value="RRM_dom"/>
</dbReference>
<dbReference type="PROSITE" id="PS50102">
    <property type="entry name" value="RRM"/>
    <property type="match status" value="1"/>
</dbReference>
<evidence type="ECO:0000256" key="2">
    <source>
        <dbReference type="ARBA" id="ARBA00022884"/>
    </source>
</evidence>